<gene>
    <name evidence="2" type="ORF">G5I_04927</name>
</gene>
<accession>F4WGX6</accession>
<dbReference type="AlphaFoldDB" id="F4WGX6"/>
<keyword evidence="3" id="KW-1185">Reference proteome</keyword>
<evidence type="ECO:0000313" key="2">
    <source>
        <dbReference type="EMBL" id="EGI66595.1"/>
    </source>
</evidence>
<dbReference type="EMBL" id="GL888147">
    <property type="protein sequence ID" value="EGI66595.1"/>
    <property type="molecule type" value="Genomic_DNA"/>
</dbReference>
<evidence type="ECO:0000313" key="3">
    <source>
        <dbReference type="Proteomes" id="UP000007755"/>
    </source>
</evidence>
<sequence length="228" mass="26234">MSRRLIIFRAEATRPSRQMRIDSNSPGDTSDPQRHSRICWKESVFFVAFFCMRWRISRGRFRDFTEEERRLSEMDGWIRLKTGLRRFVSPPQRTSRKRIGGTRSLQEGSSAQVTIWKRKLSNGGAHQVLETLCPNNTEENLVSSHNRCQPQVPRRIQGTRRDSNLRGRTGSMRGLATNQMDAISKFITWACDACVLPKGPRARHLCCGELESETCEDTGPSEQFDEIV</sequence>
<name>F4WGX6_ACREC</name>
<feature type="region of interest" description="Disordered" evidence="1">
    <location>
        <begin position="149"/>
        <end position="173"/>
    </location>
</feature>
<dbReference type="Proteomes" id="UP000007755">
    <property type="component" value="Unassembled WGS sequence"/>
</dbReference>
<reference evidence="2" key="1">
    <citation type="submission" date="2011-02" db="EMBL/GenBank/DDBJ databases">
        <title>The genome of the leaf-cutting ant Acromyrmex echinatior suggests key adaptations to social evolution and fungus farming.</title>
        <authorList>
            <person name="Nygaard S."/>
            <person name="Zhang G."/>
        </authorList>
    </citation>
    <scope>NUCLEOTIDE SEQUENCE</scope>
</reference>
<organism evidence="3">
    <name type="scientific">Acromyrmex echinatior</name>
    <name type="common">Panamanian leafcutter ant</name>
    <name type="synonym">Acromyrmex octospinosus echinatior</name>
    <dbReference type="NCBI Taxonomy" id="103372"/>
    <lineage>
        <taxon>Eukaryota</taxon>
        <taxon>Metazoa</taxon>
        <taxon>Ecdysozoa</taxon>
        <taxon>Arthropoda</taxon>
        <taxon>Hexapoda</taxon>
        <taxon>Insecta</taxon>
        <taxon>Pterygota</taxon>
        <taxon>Neoptera</taxon>
        <taxon>Endopterygota</taxon>
        <taxon>Hymenoptera</taxon>
        <taxon>Apocrita</taxon>
        <taxon>Aculeata</taxon>
        <taxon>Formicoidea</taxon>
        <taxon>Formicidae</taxon>
        <taxon>Myrmicinae</taxon>
        <taxon>Acromyrmex</taxon>
    </lineage>
</organism>
<protein>
    <submittedName>
        <fullName evidence="2">Uncharacterized protein</fullName>
    </submittedName>
</protein>
<dbReference type="InParanoid" id="F4WGX6"/>
<evidence type="ECO:0000256" key="1">
    <source>
        <dbReference type="SAM" id="MobiDB-lite"/>
    </source>
</evidence>
<proteinExistence type="predicted"/>